<dbReference type="Proteomes" id="UP000326509">
    <property type="component" value="Unassembled WGS sequence"/>
</dbReference>
<accession>A0A5J4J4K4</accession>
<name>A0A5J4J4K4_9FLAO</name>
<comment type="caution">
    <text evidence="2">The sequence shown here is derived from an EMBL/GenBank/DDBJ whole genome shotgun (WGS) entry which is preliminary data.</text>
</comment>
<feature type="signal peptide" evidence="1">
    <location>
        <begin position="1"/>
        <end position="26"/>
    </location>
</feature>
<dbReference type="InterPro" id="IPR046495">
    <property type="entry name" value="DUF6588"/>
</dbReference>
<reference evidence="2 3" key="1">
    <citation type="submission" date="2019-08" db="EMBL/GenBank/DDBJ databases">
        <title>Draft genome sequence of Ulvibacter marinus type strain NBRC 109484.</title>
        <authorList>
            <person name="Kawano K."/>
            <person name="Ushijima N."/>
            <person name="Kihara M."/>
            <person name="Itoh H."/>
        </authorList>
    </citation>
    <scope>NUCLEOTIDE SEQUENCE [LARGE SCALE GENOMIC DNA]</scope>
    <source>
        <strain evidence="2 3">NBRC 109484</strain>
    </source>
</reference>
<organism evidence="2 3">
    <name type="scientific">Patiriisocius marinus</name>
    <dbReference type="NCBI Taxonomy" id="1397112"/>
    <lineage>
        <taxon>Bacteria</taxon>
        <taxon>Pseudomonadati</taxon>
        <taxon>Bacteroidota</taxon>
        <taxon>Flavobacteriia</taxon>
        <taxon>Flavobacteriales</taxon>
        <taxon>Flavobacteriaceae</taxon>
        <taxon>Patiriisocius</taxon>
    </lineage>
</organism>
<protein>
    <submittedName>
        <fullName evidence="2">Uncharacterized protein</fullName>
    </submittedName>
</protein>
<dbReference type="Pfam" id="PF20230">
    <property type="entry name" value="DUF6588"/>
    <property type="match status" value="1"/>
</dbReference>
<evidence type="ECO:0000313" key="2">
    <source>
        <dbReference type="EMBL" id="GER60810.1"/>
    </source>
</evidence>
<feature type="chain" id="PRO_5023841686" evidence="1">
    <location>
        <begin position="27"/>
        <end position="342"/>
    </location>
</feature>
<sequence length="342" mass="37962">MHKQLTNIKKATIVAFFVFTTQFTFSQNTFFQDAEVFVNDLLVVSNQYVAPAADAAVYQSSGSWYSSARVLELFKIDASIHINVLPVPKSQKSFTVSDSDFDIMKIRVGTSAEVPTALGGDTAVFYDFTLGEDEYELQTFEGAKQSTFYYPYIQASVGLWKETELTLQYAPEIKIDESGYQTFGGAVKHNLSQYWLGDERDDQQIEVAFQVAYSVFDSRIYFDDFAIKPTNPEPGQGPLAVIKSLDVQANALTGQLIGSKQFNNLEVQASLAVSSNKFDYTIGGDGDIIIDLFNGAFDALEDANTIARGNLGVNYHFNQFYIASSVSLGTFINTNLSVHYRI</sequence>
<dbReference type="RefSeq" id="WP_151675236.1">
    <property type="nucleotide sequence ID" value="NZ_BKCG01000010.1"/>
</dbReference>
<dbReference type="EMBL" id="BKCG01000010">
    <property type="protein sequence ID" value="GER60810.1"/>
    <property type="molecule type" value="Genomic_DNA"/>
</dbReference>
<dbReference type="AlphaFoldDB" id="A0A5J4J4K4"/>
<keyword evidence="3" id="KW-1185">Reference proteome</keyword>
<dbReference type="OrthoDB" id="1420433at2"/>
<evidence type="ECO:0000313" key="3">
    <source>
        <dbReference type="Proteomes" id="UP000326509"/>
    </source>
</evidence>
<proteinExistence type="predicted"/>
<evidence type="ECO:0000256" key="1">
    <source>
        <dbReference type="SAM" id="SignalP"/>
    </source>
</evidence>
<gene>
    <name evidence="2" type="ORF">ULMA_29180</name>
</gene>
<keyword evidence="1" id="KW-0732">Signal</keyword>